<keyword evidence="4 10" id="KW-0808">Transferase</keyword>
<dbReference type="GO" id="GO:0006400">
    <property type="term" value="P:tRNA modification"/>
    <property type="evidence" value="ECO:0007669"/>
    <property type="project" value="TreeGrafter"/>
</dbReference>
<evidence type="ECO:0000256" key="5">
    <source>
        <dbReference type="ARBA" id="ARBA00022694"/>
    </source>
</evidence>
<comment type="function">
    <text evidence="2 10 12">Catalyzes the transfer of a dimethylallyl group onto the adenine at position 37 in tRNAs that read codons beginning with uridine, leading to the formation of N6-(dimethylallyl)adenosine (i(6)A).</text>
</comment>
<keyword evidence="5 10" id="KW-0819">tRNA processing</keyword>
<comment type="caution">
    <text evidence="14">The sequence shown here is derived from an EMBL/GenBank/DDBJ whole genome shotgun (WGS) entry which is preliminary data.</text>
</comment>
<sequence length="308" mass="34140">MKALVISGPTASGKTALSVECAKRLNGEIISADALLVYKGLDIGTAKPTKGEMGGIPHYMIDVVEPTESFSVSDYERLALPILEDIVARGKVPILVGGTSFYLDALLYQRTLGGAPADEGIRQKYEAIFEKEGKEALFSLLREIDPASAEVLHPNDKKRVIRALEIYELTGKRKSEQHDERTPRLPVLAVGVDYPREELYVRIDARVDEMMKAGLVEEVKGLLNSGIPENAQCMQGIGYKEVAEILKNNDLHSTMSDKFDAMSDIIKKNTRNYAKRQLTYLRKRNVVWLAPGPTEALVQEVCSLYEGK</sequence>
<feature type="binding site" evidence="10">
    <location>
        <begin position="8"/>
        <end position="15"/>
    </location>
    <ligand>
        <name>ATP</name>
        <dbReference type="ChEBI" id="CHEBI:30616"/>
    </ligand>
</feature>
<dbReference type="EMBL" id="DXBB01000097">
    <property type="protein sequence ID" value="HIZ73302.1"/>
    <property type="molecule type" value="Genomic_DNA"/>
</dbReference>
<dbReference type="GO" id="GO:0052381">
    <property type="term" value="F:tRNA dimethylallyltransferase activity"/>
    <property type="evidence" value="ECO:0007669"/>
    <property type="project" value="UniProtKB-UniRule"/>
</dbReference>
<comment type="catalytic activity">
    <reaction evidence="9 10 11">
        <text>adenosine(37) in tRNA + dimethylallyl diphosphate = N(6)-dimethylallyladenosine(37) in tRNA + diphosphate</text>
        <dbReference type="Rhea" id="RHEA:26482"/>
        <dbReference type="Rhea" id="RHEA-COMP:10162"/>
        <dbReference type="Rhea" id="RHEA-COMP:10375"/>
        <dbReference type="ChEBI" id="CHEBI:33019"/>
        <dbReference type="ChEBI" id="CHEBI:57623"/>
        <dbReference type="ChEBI" id="CHEBI:74411"/>
        <dbReference type="ChEBI" id="CHEBI:74415"/>
        <dbReference type="EC" id="2.5.1.75"/>
    </reaction>
</comment>
<evidence type="ECO:0000256" key="12">
    <source>
        <dbReference type="RuleBase" id="RU003784"/>
    </source>
</evidence>
<dbReference type="PANTHER" id="PTHR11088">
    <property type="entry name" value="TRNA DIMETHYLALLYLTRANSFERASE"/>
    <property type="match status" value="1"/>
</dbReference>
<keyword evidence="6 10" id="KW-0547">Nucleotide-binding</keyword>
<feature type="site" description="Interaction with substrate tRNA" evidence="10">
    <location>
        <position position="99"/>
    </location>
</feature>
<comment type="caution">
    <text evidence="10">Lacks conserved residue(s) required for the propagation of feature annotation.</text>
</comment>
<evidence type="ECO:0000256" key="1">
    <source>
        <dbReference type="ARBA" id="ARBA00001946"/>
    </source>
</evidence>
<evidence type="ECO:0000313" key="14">
    <source>
        <dbReference type="EMBL" id="HIZ73302.1"/>
    </source>
</evidence>
<evidence type="ECO:0000256" key="6">
    <source>
        <dbReference type="ARBA" id="ARBA00022741"/>
    </source>
</evidence>
<dbReference type="Proteomes" id="UP000824102">
    <property type="component" value="Unassembled WGS sequence"/>
</dbReference>
<dbReference type="GO" id="GO:0005524">
    <property type="term" value="F:ATP binding"/>
    <property type="evidence" value="ECO:0007669"/>
    <property type="project" value="UniProtKB-UniRule"/>
</dbReference>
<evidence type="ECO:0000256" key="3">
    <source>
        <dbReference type="ARBA" id="ARBA00005842"/>
    </source>
</evidence>
<comment type="cofactor">
    <cofactor evidence="1 10">
        <name>Mg(2+)</name>
        <dbReference type="ChEBI" id="CHEBI:18420"/>
    </cofactor>
</comment>
<evidence type="ECO:0000313" key="15">
    <source>
        <dbReference type="Proteomes" id="UP000824102"/>
    </source>
</evidence>
<dbReference type="Gene3D" id="3.40.50.300">
    <property type="entry name" value="P-loop containing nucleotide triphosphate hydrolases"/>
    <property type="match status" value="1"/>
</dbReference>
<feature type="binding site" evidence="10">
    <location>
        <begin position="10"/>
        <end position="15"/>
    </location>
    <ligand>
        <name>substrate</name>
    </ligand>
</feature>
<evidence type="ECO:0000256" key="7">
    <source>
        <dbReference type="ARBA" id="ARBA00022840"/>
    </source>
</evidence>
<dbReference type="PANTHER" id="PTHR11088:SF60">
    <property type="entry name" value="TRNA DIMETHYLALLYLTRANSFERASE"/>
    <property type="match status" value="1"/>
</dbReference>
<evidence type="ECO:0000256" key="4">
    <source>
        <dbReference type="ARBA" id="ARBA00022679"/>
    </source>
</evidence>
<organism evidence="14 15">
    <name type="scientific">Candidatus Gallimonas intestinavium</name>
    <dbReference type="NCBI Taxonomy" id="2838603"/>
    <lineage>
        <taxon>Bacteria</taxon>
        <taxon>Bacillati</taxon>
        <taxon>Bacillota</taxon>
        <taxon>Clostridia</taxon>
        <taxon>Candidatus Gallimonas</taxon>
    </lineage>
</organism>
<feature type="site" description="Interaction with substrate tRNA" evidence="10">
    <location>
        <position position="122"/>
    </location>
</feature>
<dbReference type="InterPro" id="IPR018022">
    <property type="entry name" value="IPT"/>
</dbReference>
<dbReference type="InterPro" id="IPR039657">
    <property type="entry name" value="Dimethylallyltransferase"/>
</dbReference>
<dbReference type="Pfam" id="PF01715">
    <property type="entry name" value="IPPT"/>
    <property type="match status" value="1"/>
</dbReference>
<dbReference type="AlphaFoldDB" id="A0A9D2G6S2"/>
<name>A0A9D2G6S2_9FIRM</name>
<reference evidence="14" key="2">
    <citation type="submission" date="2021-04" db="EMBL/GenBank/DDBJ databases">
        <authorList>
            <person name="Gilroy R."/>
        </authorList>
    </citation>
    <scope>NUCLEOTIDE SEQUENCE</scope>
    <source>
        <strain evidence="14">ChiW7-2402</strain>
    </source>
</reference>
<dbReference type="SUPFAM" id="SSF52540">
    <property type="entry name" value="P-loop containing nucleoside triphosphate hydrolases"/>
    <property type="match status" value="1"/>
</dbReference>
<comment type="subunit">
    <text evidence="10">Monomer.</text>
</comment>
<protein>
    <recommendedName>
        <fullName evidence="10">tRNA dimethylallyltransferase</fullName>
        <ecNumber evidence="10">2.5.1.75</ecNumber>
    </recommendedName>
    <alternativeName>
        <fullName evidence="10">Dimethylallyl diphosphate:tRNA dimethylallyltransferase</fullName>
        <shortName evidence="10">DMAPP:tRNA dimethylallyltransferase</shortName>
        <shortName evidence="10">DMATase</shortName>
    </alternativeName>
    <alternativeName>
        <fullName evidence="10">Isopentenyl-diphosphate:tRNA isopentenyltransferase</fullName>
        <shortName evidence="10">IPP transferase</shortName>
        <shortName evidence="10">IPPT</shortName>
        <shortName evidence="10">IPTase</shortName>
    </alternativeName>
</protein>
<keyword evidence="7 10" id="KW-0067">ATP-binding</keyword>
<evidence type="ECO:0000256" key="8">
    <source>
        <dbReference type="ARBA" id="ARBA00022842"/>
    </source>
</evidence>
<dbReference type="EC" id="2.5.1.75" evidence="10"/>
<proteinExistence type="inferred from homology"/>
<gene>
    <name evidence="10 14" type="primary">miaA</name>
    <name evidence="14" type="ORF">H9964_06955</name>
</gene>
<evidence type="ECO:0000256" key="2">
    <source>
        <dbReference type="ARBA" id="ARBA00003213"/>
    </source>
</evidence>
<evidence type="ECO:0000256" key="11">
    <source>
        <dbReference type="RuleBase" id="RU003783"/>
    </source>
</evidence>
<comment type="similarity">
    <text evidence="3 10 13">Belongs to the IPP transferase family.</text>
</comment>
<evidence type="ECO:0000256" key="9">
    <source>
        <dbReference type="ARBA" id="ARBA00049563"/>
    </source>
</evidence>
<evidence type="ECO:0000256" key="10">
    <source>
        <dbReference type="HAMAP-Rule" id="MF_00185"/>
    </source>
</evidence>
<dbReference type="NCBIfam" id="TIGR00174">
    <property type="entry name" value="miaA"/>
    <property type="match status" value="1"/>
</dbReference>
<accession>A0A9D2G6S2</accession>
<keyword evidence="8 10" id="KW-0460">Magnesium</keyword>
<reference evidence="14" key="1">
    <citation type="journal article" date="2021" name="PeerJ">
        <title>Extensive microbial diversity within the chicken gut microbiome revealed by metagenomics and culture.</title>
        <authorList>
            <person name="Gilroy R."/>
            <person name="Ravi A."/>
            <person name="Getino M."/>
            <person name="Pursley I."/>
            <person name="Horton D.L."/>
            <person name="Alikhan N.F."/>
            <person name="Baker D."/>
            <person name="Gharbi K."/>
            <person name="Hall N."/>
            <person name="Watson M."/>
            <person name="Adriaenssens E.M."/>
            <person name="Foster-Nyarko E."/>
            <person name="Jarju S."/>
            <person name="Secka A."/>
            <person name="Antonio M."/>
            <person name="Oren A."/>
            <person name="Chaudhuri R.R."/>
            <person name="La Ragione R."/>
            <person name="Hildebrand F."/>
            <person name="Pallen M.J."/>
        </authorList>
    </citation>
    <scope>NUCLEOTIDE SEQUENCE</scope>
    <source>
        <strain evidence="14">ChiW7-2402</strain>
    </source>
</reference>
<dbReference type="HAMAP" id="MF_00185">
    <property type="entry name" value="IPP_trans"/>
    <property type="match status" value="1"/>
</dbReference>
<evidence type="ECO:0000256" key="13">
    <source>
        <dbReference type="RuleBase" id="RU003785"/>
    </source>
</evidence>
<dbReference type="InterPro" id="IPR027417">
    <property type="entry name" value="P-loop_NTPase"/>
</dbReference>
<dbReference type="Gene3D" id="1.10.20.140">
    <property type="match status" value="1"/>
</dbReference>